<gene>
    <name evidence="3" type="ORF">SAMN05421545_1234</name>
</gene>
<keyword evidence="4" id="KW-1185">Reference proteome</keyword>
<evidence type="ECO:0000259" key="2">
    <source>
        <dbReference type="Pfam" id="PF11396"/>
    </source>
</evidence>
<feature type="chain" id="PRO_5013224175" evidence="1">
    <location>
        <begin position="31"/>
        <end position="162"/>
    </location>
</feature>
<sequence length="162" mass="18378">MLYNRFVKPKLKKMKKTAFAMLFMASTLFACDNNSNDVNPDDVPAAVKETLLSSFPDAADIDWEQKGDNYEADFDVNKVDYSALFNASGGLIKHKQDIPESELPDAVRAAINTDYAAYRLDDIERLEEGQTMLYQVELDNNTKDEKLVYSADGQQVQQAYWD</sequence>
<dbReference type="InterPro" id="IPR021533">
    <property type="entry name" value="PepSY-like"/>
</dbReference>
<evidence type="ECO:0000256" key="1">
    <source>
        <dbReference type="SAM" id="SignalP"/>
    </source>
</evidence>
<proteinExistence type="predicted"/>
<reference evidence="4" key="1">
    <citation type="submission" date="2017-01" db="EMBL/GenBank/DDBJ databases">
        <authorList>
            <person name="Varghese N."/>
            <person name="Submissions S."/>
        </authorList>
    </citation>
    <scope>NUCLEOTIDE SEQUENCE [LARGE SCALE GENOMIC DNA]</scope>
    <source>
        <strain evidence="4">DM9</strain>
    </source>
</reference>
<keyword evidence="1" id="KW-0732">Signal</keyword>
<dbReference type="SUPFAM" id="SSF160574">
    <property type="entry name" value="BT0923-like"/>
    <property type="match status" value="1"/>
</dbReference>
<feature type="signal peptide" evidence="1">
    <location>
        <begin position="1"/>
        <end position="30"/>
    </location>
</feature>
<dbReference type="Pfam" id="PF11396">
    <property type="entry name" value="PepSY_like"/>
    <property type="match status" value="1"/>
</dbReference>
<accession>A0A1N6V4T5</accession>
<name>A0A1N6V4T5_9BACT</name>
<evidence type="ECO:0000313" key="3">
    <source>
        <dbReference type="EMBL" id="SIQ72875.1"/>
    </source>
</evidence>
<dbReference type="AlphaFoldDB" id="A0A1N6V4T5"/>
<feature type="domain" description="Putative beta-lactamase-inhibitor-like PepSY-like" evidence="2">
    <location>
        <begin position="69"/>
        <end position="153"/>
    </location>
</feature>
<evidence type="ECO:0000313" key="4">
    <source>
        <dbReference type="Proteomes" id="UP000185924"/>
    </source>
</evidence>
<dbReference type="EMBL" id="FTNM01000001">
    <property type="protein sequence ID" value="SIQ72875.1"/>
    <property type="molecule type" value="Genomic_DNA"/>
</dbReference>
<dbReference type="PROSITE" id="PS51257">
    <property type="entry name" value="PROKAR_LIPOPROTEIN"/>
    <property type="match status" value="1"/>
</dbReference>
<dbReference type="Gene3D" id="3.10.450.360">
    <property type="match status" value="1"/>
</dbReference>
<protein>
    <submittedName>
        <fullName evidence="3">Putative beta-lactamase-inhibitor-like, PepSY-like</fullName>
    </submittedName>
</protein>
<dbReference type="STRING" id="1077936.SAMN05421545_1234"/>
<dbReference type="Proteomes" id="UP000185924">
    <property type="component" value="Unassembled WGS sequence"/>
</dbReference>
<organism evidence="3 4">
    <name type="scientific">Pontibacter lucknowensis</name>
    <dbReference type="NCBI Taxonomy" id="1077936"/>
    <lineage>
        <taxon>Bacteria</taxon>
        <taxon>Pseudomonadati</taxon>
        <taxon>Bacteroidota</taxon>
        <taxon>Cytophagia</taxon>
        <taxon>Cytophagales</taxon>
        <taxon>Hymenobacteraceae</taxon>
        <taxon>Pontibacter</taxon>
    </lineage>
</organism>